<organism evidence="6 7">
    <name type="scientific">Goekera deserti</name>
    <dbReference type="NCBI Taxonomy" id="2497753"/>
    <lineage>
        <taxon>Bacteria</taxon>
        <taxon>Bacillati</taxon>
        <taxon>Actinomycetota</taxon>
        <taxon>Actinomycetes</taxon>
        <taxon>Geodermatophilales</taxon>
        <taxon>Geodermatophilaceae</taxon>
        <taxon>Goekera</taxon>
    </lineage>
</organism>
<feature type="domain" description="Ketosynthase family 3 (KS3)" evidence="5">
    <location>
        <begin position="1"/>
        <end position="399"/>
    </location>
</feature>
<protein>
    <submittedName>
        <fullName evidence="6">Beta-ketoacyl-[acyl-carrier-protein] synthase family protein</fullName>
    </submittedName>
</protein>
<evidence type="ECO:0000259" key="5">
    <source>
        <dbReference type="PROSITE" id="PS52004"/>
    </source>
</evidence>
<sequence length="400" mass="40952">MGVASPAGVGLMEFHAAQFGGRSGVRAIRSYEAAGDGVRIAGEVDIPADMDLARREALKTDRCTRLAAAATRQALEDANIADVSELDRARVGVVIGSGVGGATSAEQNYLTYFREGPDGLRARAIPMAMINDASAWVAINYGFRGPCTTVATACASGADAIVAGYQMIALGEADIVLAGGTDAPITRTIVSGFDKLGALSRRNDDPAGASRPFSADRTGFVIAEGSAVVVLESEKSARARGVRAHAELRGFGRTSDAHHVTMPHPDGRGACEAMLQALRSADAAPGDVRMVNAHGTSTTLNDAIEARAVRAALGTASAPVTATKSLIGHTLGAAGAIEAVATVQALASGMIPPVLNLEDVDPEIELDLVRGEARKMAPGLALSNSFAFGGHNVVLAFAPA</sequence>
<evidence type="ECO:0000256" key="3">
    <source>
        <dbReference type="ARBA" id="ARBA00023315"/>
    </source>
</evidence>
<dbReference type="FunFam" id="3.40.47.10:FF:000029">
    <property type="entry name" value="3-oxoacyl-[acyl-carrier-protein] synthase 1"/>
    <property type="match status" value="1"/>
</dbReference>
<dbReference type="PANTHER" id="PTHR11712">
    <property type="entry name" value="POLYKETIDE SYNTHASE-RELATED"/>
    <property type="match status" value="1"/>
</dbReference>
<evidence type="ECO:0000313" key="7">
    <source>
        <dbReference type="Proteomes" id="UP000470470"/>
    </source>
</evidence>
<evidence type="ECO:0000256" key="1">
    <source>
        <dbReference type="ARBA" id="ARBA00008467"/>
    </source>
</evidence>
<dbReference type="PROSITE" id="PS52004">
    <property type="entry name" value="KS3_2"/>
    <property type="match status" value="1"/>
</dbReference>
<keyword evidence="7" id="KW-1185">Reference proteome</keyword>
<comment type="caution">
    <text evidence="6">The sequence shown here is derived from an EMBL/GenBank/DDBJ whole genome shotgun (WGS) entry which is preliminary data.</text>
</comment>
<gene>
    <name evidence="6" type="ORF">G1H19_10205</name>
</gene>
<dbReference type="SUPFAM" id="SSF53901">
    <property type="entry name" value="Thiolase-like"/>
    <property type="match status" value="2"/>
</dbReference>
<accession>A0A7K3WFV1</accession>
<keyword evidence="3" id="KW-0012">Acyltransferase</keyword>
<evidence type="ECO:0000256" key="2">
    <source>
        <dbReference type="ARBA" id="ARBA00022679"/>
    </source>
</evidence>
<dbReference type="Pfam" id="PF00109">
    <property type="entry name" value="ketoacyl-synt"/>
    <property type="match status" value="1"/>
</dbReference>
<dbReference type="Gene3D" id="3.40.47.10">
    <property type="match status" value="1"/>
</dbReference>
<name>A0A7K3WFV1_9ACTN</name>
<reference evidence="6 7" key="1">
    <citation type="submission" date="2020-02" db="EMBL/GenBank/DDBJ databases">
        <title>The whole genome sequence of CPCC 205119.</title>
        <authorList>
            <person name="Jiang Z."/>
        </authorList>
    </citation>
    <scope>NUCLEOTIDE SEQUENCE [LARGE SCALE GENOMIC DNA]</scope>
    <source>
        <strain evidence="6 7">CPCC 205119</strain>
    </source>
</reference>
<dbReference type="CDD" id="cd00834">
    <property type="entry name" value="KAS_I_II"/>
    <property type="match status" value="1"/>
</dbReference>
<dbReference type="GO" id="GO:0030497">
    <property type="term" value="P:fatty acid elongation"/>
    <property type="evidence" value="ECO:0007669"/>
    <property type="project" value="UniProtKB-ARBA"/>
</dbReference>
<dbReference type="SMART" id="SM00825">
    <property type="entry name" value="PKS_KS"/>
    <property type="match status" value="1"/>
</dbReference>
<evidence type="ECO:0000313" key="6">
    <source>
        <dbReference type="EMBL" id="NEL54373.1"/>
    </source>
</evidence>
<dbReference type="NCBIfam" id="NF005589">
    <property type="entry name" value="PRK07314.1"/>
    <property type="match status" value="1"/>
</dbReference>
<dbReference type="InterPro" id="IPR014031">
    <property type="entry name" value="Ketoacyl_synth_C"/>
</dbReference>
<dbReference type="InterPro" id="IPR000794">
    <property type="entry name" value="Beta-ketoacyl_synthase"/>
</dbReference>
<evidence type="ECO:0000256" key="4">
    <source>
        <dbReference type="RuleBase" id="RU003694"/>
    </source>
</evidence>
<dbReference type="EMBL" id="JAAGWK010000011">
    <property type="protein sequence ID" value="NEL54373.1"/>
    <property type="molecule type" value="Genomic_DNA"/>
</dbReference>
<comment type="similarity">
    <text evidence="1 4">Belongs to the thiolase-like superfamily. Beta-ketoacyl-ACP synthases family.</text>
</comment>
<dbReference type="PROSITE" id="PS00606">
    <property type="entry name" value="KS3_1"/>
    <property type="match status" value="1"/>
</dbReference>
<dbReference type="InterPro" id="IPR014030">
    <property type="entry name" value="Ketoacyl_synth_N"/>
</dbReference>
<keyword evidence="2 4" id="KW-0808">Transferase</keyword>
<dbReference type="GO" id="GO:0004315">
    <property type="term" value="F:3-oxoacyl-[acyl-carrier-protein] synthase activity"/>
    <property type="evidence" value="ECO:0007669"/>
    <property type="project" value="InterPro"/>
</dbReference>
<dbReference type="FunFam" id="3.40.47.10:FF:000018">
    <property type="entry name" value="3-oxoacyl-[acyl-carrier-protein] synthase 2"/>
    <property type="match status" value="1"/>
</dbReference>
<dbReference type="InterPro" id="IPR016039">
    <property type="entry name" value="Thiolase-like"/>
</dbReference>
<dbReference type="InterPro" id="IPR018201">
    <property type="entry name" value="Ketoacyl_synth_AS"/>
</dbReference>
<dbReference type="Proteomes" id="UP000470470">
    <property type="component" value="Unassembled WGS sequence"/>
</dbReference>
<dbReference type="PANTHER" id="PTHR11712:SF336">
    <property type="entry name" value="3-OXOACYL-[ACYL-CARRIER-PROTEIN] SYNTHASE, MITOCHONDRIAL"/>
    <property type="match status" value="1"/>
</dbReference>
<proteinExistence type="inferred from homology"/>
<dbReference type="AlphaFoldDB" id="A0A7K3WFV1"/>
<dbReference type="Pfam" id="PF02801">
    <property type="entry name" value="Ketoacyl-synt_C"/>
    <property type="match status" value="1"/>
</dbReference>
<dbReference type="InterPro" id="IPR020841">
    <property type="entry name" value="PKS_Beta-ketoAc_synthase_dom"/>
</dbReference>